<proteinExistence type="predicted"/>
<evidence type="ECO:0000313" key="3">
    <source>
        <dbReference type="Proteomes" id="UP000290189"/>
    </source>
</evidence>
<keyword evidence="2" id="KW-0496">Mitochondrion</keyword>
<accession>A0A3P3XZE4</accession>
<reference evidence="2 3" key="1">
    <citation type="submission" date="2018-03" db="EMBL/GenBank/DDBJ databases">
        <authorList>
            <person name="Fogelqvist J."/>
        </authorList>
    </citation>
    <scope>NUCLEOTIDE SEQUENCE [LARGE SCALE GENOMIC DNA]</scope>
</reference>
<organism evidence="2 3">
    <name type="scientific">Plasmodiophora brassicae</name>
    <name type="common">Clubroot disease agent</name>
    <dbReference type="NCBI Taxonomy" id="37360"/>
    <lineage>
        <taxon>Eukaryota</taxon>
        <taxon>Sar</taxon>
        <taxon>Rhizaria</taxon>
        <taxon>Endomyxa</taxon>
        <taxon>Phytomyxea</taxon>
        <taxon>Plasmodiophorida</taxon>
        <taxon>Plasmodiophoridae</taxon>
        <taxon>Plasmodiophora</taxon>
    </lineage>
</organism>
<feature type="region of interest" description="Disordered" evidence="1">
    <location>
        <begin position="238"/>
        <end position="311"/>
    </location>
</feature>
<name>A0A3P3XZE4_PLABS</name>
<dbReference type="EMBL" id="OVEO01000001">
    <property type="protein sequence ID" value="SPQ93326.1"/>
    <property type="molecule type" value="Genomic_DNA"/>
</dbReference>
<evidence type="ECO:0000256" key="1">
    <source>
        <dbReference type="SAM" id="MobiDB-lite"/>
    </source>
</evidence>
<gene>
    <name evidence="2" type="ORF">PLBR_LOCUS541</name>
</gene>
<dbReference type="AlphaFoldDB" id="A0A3P3XZE4"/>
<evidence type="ECO:0000313" key="2">
    <source>
        <dbReference type="EMBL" id="SPQ93326.1"/>
    </source>
</evidence>
<dbReference type="Proteomes" id="UP000290189">
    <property type="component" value="Unassembled WGS sequence"/>
</dbReference>
<sequence length="311" mass="35869">MRMTLQRLEARLPVTWKERRSRTRHVTLRWCSLHLNLATLHMHQSFARYRPETVSIRDLRLVMHLKAVPRGESEARVRNRSLRLVTFRQNLILRRAHRLVRPVPKRTEVYIQSATNRSIQEAMRQLIAMPLLFRTPASIQPQNHHRPCLPLVVMKCSRQWISITREQVPMDDRGYLNTFRLVIDRQRRRTNAPMHICPMKQWSHRDCLVIQLRPGPLAPLTTTSLQDRTIPLDIKDLPDQVASDVPGSHGGAAEQPAASSSTAPDRSDASGDEQRKDQDSGIAAGIRERVLGSPARHQPDSPLRRKRGKHH</sequence>
<geneLocation type="mitochondrion" evidence="2"/>
<feature type="compositionally biased region" description="Basic and acidic residues" evidence="1">
    <location>
        <begin position="265"/>
        <end position="279"/>
    </location>
</feature>
<protein>
    <submittedName>
        <fullName evidence="2">Uncharacterized protein</fullName>
    </submittedName>
</protein>